<dbReference type="Proteomes" id="UP000043764">
    <property type="component" value="Unassembled WGS sequence"/>
</dbReference>
<dbReference type="RefSeq" id="WP_050672387.1">
    <property type="nucleotide sequence ID" value="NZ_CVRL01000003.1"/>
</dbReference>
<reference evidence="4" key="1">
    <citation type="submission" date="2015-05" db="EMBL/GenBank/DDBJ databases">
        <authorList>
            <person name="Rodrigo-Torres Lidia"/>
            <person name="Arahal R.David."/>
        </authorList>
    </citation>
    <scope>NUCLEOTIDE SEQUENCE [LARGE SCALE GENOMIC DNA]</scope>
    <source>
        <strain evidence="4">CECT 7321</strain>
    </source>
</reference>
<gene>
    <name evidence="3" type="primary">rsbRA</name>
    <name evidence="3" type="ORF">NIT7321_00296</name>
</gene>
<dbReference type="InterPro" id="IPR002645">
    <property type="entry name" value="STAS_dom"/>
</dbReference>
<dbReference type="PANTHER" id="PTHR33745:SF3">
    <property type="entry name" value="RSBT CO-ANTAGONIST PROTEIN RSBRC"/>
    <property type="match status" value="1"/>
</dbReference>
<evidence type="ECO:0000256" key="1">
    <source>
        <dbReference type="ARBA" id="ARBA00022553"/>
    </source>
</evidence>
<dbReference type="SUPFAM" id="SSF52091">
    <property type="entry name" value="SpoIIaa-like"/>
    <property type="match status" value="1"/>
</dbReference>
<evidence type="ECO:0000313" key="3">
    <source>
        <dbReference type="EMBL" id="CRL09466.1"/>
    </source>
</evidence>
<dbReference type="InterPro" id="IPR025751">
    <property type="entry name" value="RsbRD_N_dom"/>
</dbReference>
<dbReference type="Pfam" id="PF14361">
    <property type="entry name" value="RsbRD_N"/>
    <property type="match status" value="1"/>
</dbReference>
<keyword evidence="1" id="KW-0597">Phosphoprotein</keyword>
<dbReference type="STRING" id="481446.NIT7645_03607"/>
<dbReference type="EMBL" id="CVRL01000003">
    <property type="protein sequence ID" value="CRL09466.1"/>
    <property type="molecule type" value="Genomic_DNA"/>
</dbReference>
<dbReference type="Gene3D" id="3.30.750.24">
    <property type="entry name" value="STAS domain"/>
    <property type="match status" value="1"/>
</dbReference>
<evidence type="ECO:0000259" key="2">
    <source>
        <dbReference type="PROSITE" id="PS50801"/>
    </source>
</evidence>
<organism evidence="3 4">
    <name type="scientific">Phaeobacter italicus</name>
    <dbReference type="NCBI Taxonomy" id="481446"/>
    <lineage>
        <taxon>Bacteria</taxon>
        <taxon>Pseudomonadati</taxon>
        <taxon>Pseudomonadota</taxon>
        <taxon>Alphaproteobacteria</taxon>
        <taxon>Rhodobacterales</taxon>
        <taxon>Roseobacteraceae</taxon>
        <taxon>Phaeobacter</taxon>
    </lineage>
</organism>
<dbReference type="PANTHER" id="PTHR33745">
    <property type="entry name" value="RSBT ANTAGONIST PROTEIN RSBS-RELATED"/>
    <property type="match status" value="1"/>
</dbReference>
<protein>
    <submittedName>
        <fullName evidence="3">Stressosome protein RsbRA</fullName>
    </submittedName>
</protein>
<evidence type="ECO:0000313" key="4">
    <source>
        <dbReference type="Proteomes" id="UP000043764"/>
    </source>
</evidence>
<dbReference type="InterPro" id="IPR051932">
    <property type="entry name" value="Bact_StressResp_Reg"/>
</dbReference>
<dbReference type="PROSITE" id="PS50801">
    <property type="entry name" value="STAS"/>
    <property type="match status" value="1"/>
</dbReference>
<keyword evidence="4" id="KW-1185">Reference proteome</keyword>
<dbReference type="AlphaFoldDB" id="A0A0H5CX16"/>
<proteinExistence type="predicted"/>
<sequence>MSETETSTVLSILRERFDAILDGWISTQSDEGVQRTDLFSHKEGREQTSSLLRAMITGIAEGDTGSRFDLSSEAWTELRTVLVDVTQERSARGVSPSDMASFVLALKGPIFFQLKERLADQAGELVEEIFFISRVIDAFAVYCTEVFIAERDRIIEQQRDQMQELSTPVVELWDKVLTLPLIGTMDSARAQEVMENLLETILQRQSEVVIVDLTGVQTVDTQVAQHMLRMASAVRLMGAECIISGISPTIAQTMVQLGVDVGEVTTRSTIRTGLADALNRVGYEIVHKAKQ</sequence>
<dbReference type="InterPro" id="IPR036513">
    <property type="entry name" value="STAS_dom_sf"/>
</dbReference>
<accession>A0A0H5CX16</accession>
<name>A0A0H5CX16_9RHOB</name>
<feature type="domain" description="STAS" evidence="2">
    <location>
        <begin position="166"/>
        <end position="281"/>
    </location>
</feature>
<dbReference type="CDD" id="cd07041">
    <property type="entry name" value="STAS_RsbR_RsbS_like"/>
    <property type="match status" value="1"/>
</dbReference>
<dbReference type="Pfam" id="PF01740">
    <property type="entry name" value="STAS"/>
    <property type="match status" value="1"/>
</dbReference>